<dbReference type="GO" id="GO:0022857">
    <property type="term" value="F:transmembrane transporter activity"/>
    <property type="evidence" value="ECO:0007669"/>
    <property type="project" value="TreeGrafter"/>
</dbReference>
<dbReference type="GO" id="GO:0005886">
    <property type="term" value="C:plasma membrane"/>
    <property type="evidence" value="ECO:0007669"/>
    <property type="project" value="UniProtKB-SubCell"/>
</dbReference>
<dbReference type="Pfam" id="PF06808">
    <property type="entry name" value="DctM"/>
    <property type="match status" value="1"/>
</dbReference>
<evidence type="ECO:0000256" key="3">
    <source>
        <dbReference type="ARBA" id="ARBA00022519"/>
    </source>
</evidence>
<name>A0A644YIW8_9ZZZZ</name>
<keyword evidence="2" id="KW-1003">Cell membrane</keyword>
<keyword evidence="5 7" id="KW-1133">Transmembrane helix</keyword>
<feature type="transmembrane region" description="Helical" evidence="7">
    <location>
        <begin position="139"/>
        <end position="163"/>
    </location>
</feature>
<evidence type="ECO:0000256" key="7">
    <source>
        <dbReference type="SAM" id="Phobius"/>
    </source>
</evidence>
<evidence type="ECO:0000256" key="2">
    <source>
        <dbReference type="ARBA" id="ARBA00022475"/>
    </source>
</evidence>
<feature type="transmembrane region" description="Helical" evidence="7">
    <location>
        <begin position="12"/>
        <end position="35"/>
    </location>
</feature>
<reference evidence="9" key="1">
    <citation type="submission" date="2019-08" db="EMBL/GenBank/DDBJ databases">
        <authorList>
            <person name="Kucharzyk K."/>
            <person name="Murdoch R.W."/>
            <person name="Higgins S."/>
            <person name="Loffler F."/>
        </authorList>
    </citation>
    <scope>NUCLEOTIDE SEQUENCE</scope>
</reference>
<evidence type="ECO:0000256" key="1">
    <source>
        <dbReference type="ARBA" id="ARBA00004429"/>
    </source>
</evidence>
<dbReference type="AlphaFoldDB" id="A0A644YIW8"/>
<feature type="domain" description="TRAP C4-dicarboxylate transport system permease DctM subunit" evidence="8">
    <location>
        <begin position="1"/>
        <end position="198"/>
    </location>
</feature>
<feature type="transmembrane region" description="Helical" evidence="7">
    <location>
        <begin position="175"/>
        <end position="196"/>
    </location>
</feature>
<accession>A0A644YIW8</accession>
<dbReference type="PANTHER" id="PTHR33362:SF2">
    <property type="entry name" value="TRAP TRANSPORTER LARGE PERMEASE PROTEIN"/>
    <property type="match status" value="1"/>
</dbReference>
<evidence type="ECO:0000256" key="5">
    <source>
        <dbReference type="ARBA" id="ARBA00022989"/>
    </source>
</evidence>
<feature type="transmembrane region" description="Helical" evidence="7">
    <location>
        <begin position="55"/>
        <end position="76"/>
    </location>
</feature>
<organism evidence="9">
    <name type="scientific">bioreactor metagenome</name>
    <dbReference type="NCBI Taxonomy" id="1076179"/>
    <lineage>
        <taxon>unclassified sequences</taxon>
        <taxon>metagenomes</taxon>
        <taxon>ecological metagenomes</taxon>
    </lineage>
</organism>
<sequence length="210" mass="22328">MPLIIFGGVYGGIFTATEAGAVSVAYGLLAGWVIYPVFFKQYPEISILKTAKKSGVSSLTIGILVCTAMVVARGISLGGVSAKLTAILMSISTSKHVFLIAVNVLLIICGMFLETNAGILLFAPMLIPVAQAYGVDPLHFGAIMLVNLEIGLLTPPFAACLFVGCKLTRTTIDEVMKSMLPFYACCLPVLIATTYWPDFSLWLPRLLSGG</sequence>
<gene>
    <name evidence="9" type="primary">dctM_40</name>
    <name evidence="9" type="ORF">SDC9_74799</name>
</gene>
<evidence type="ECO:0000256" key="6">
    <source>
        <dbReference type="ARBA" id="ARBA00023136"/>
    </source>
</evidence>
<comment type="caution">
    <text evidence="9">The sequence shown here is derived from an EMBL/GenBank/DDBJ whole genome shotgun (WGS) entry which is preliminary data.</text>
</comment>
<dbReference type="PANTHER" id="PTHR33362">
    <property type="entry name" value="SIALIC ACID TRAP TRANSPORTER PERMEASE PROTEIN SIAT-RELATED"/>
    <property type="match status" value="1"/>
</dbReference>
<evidence type="ECO:0000256" key="4">
    <source>
        <dbReference type="ARBA" id="ARBA00022692"/>
    </source>
</evidence>
<evidence type="ECO:0000259" key="8">
    <source>
        <dbReference type="Pfam" id="PF06808"/>
    </source>
</evidence>
<evidence type="ECO:0000313" key="9">
    <source>
        <dbReference type="EMBL" id="MPM28279.1"/>
    </source>
</evidence>
<keyword evidence="6 7" id="KW-0472">Membrane</keyword>
<dbReference type="EMBL" id="VSSQ01005212">
    <property type="protein sequence ID" value="MPM28279.1"/>
    <property type="molecule type" value="Genomic_DNA"/>
</dbReference>
<keyword evidence="4 7" id="KW-0812">Transmembrane</keyword>
<dbReference type="InterPro" id="IPR010656">
    <property type="entry name" value="DctM"/>
</dbReference>
<dbReference type="InterPro" id="IPR004681">
    <property type="entry name" value="TRAP_DctM"/>
</dbReference>
<keyword evidence="3" id="KW-0997">Cell inner membrane</keyword>
<protein>
    <submittedName>
        <fullName evidence="9">C4-dicarboxylate TRAP transporter large permease protein DctM</fullName>
    </submittedName>
</protein>
<comment type="subcellular location">
    <subcellularLocation>
        <location evidence="1">Cell inner membrane</location>
        <topology evidence="1">Multi-pass membrane protein</topology>
    </subcellularLocation>
</comment>
<feature type="transmembrane region" description="Helical" evidence="7">
    <location>
        <begin position="97"/>
        <end position="127"/>
    </location>
</feature>
<proteinExistence type="predicted"/>